<reference evidence="2 3" key="1">
    <citation type="journal article" date="2019" name="Sci. Rep.">
        <title>Orb-weaving spider Araneus ventricosus genome elucidates the spidroin gene catalogue.</title>
        <authorList>
            <person name="Kono N."/>
            <person name="Nakamura H."/>
            <person name="Ohtoshi R."/>
            <person name="Moran D.A.P."/>
            <person name="Shinohara A."/>
            <person name="Yoshida Y."/>
            <person name="Fujiwara M."/>
            <person name="Mori M."/>
            <person name="Tomita M."/>
            <person name="Arakawa K."/>
        </authorList>
    </citation>
    <scope>NUCLEOTIDE SEQUENCE [LARGE SCALE GENOMIC DNA]</scope>
</reference>
<proteinExistence type="predicted"/>
<dbReference type="Proteomes" id="UP000499080">
    <property type="component" value="Unassembled WGS sequence"/>
</dbReference>
<feature type="region of interest" description="Disordered" evidence="1">
    <location>
        <begin position="80"/>
        <end position="99"/>
    </location>
</feature>
<dbReference type="AlphaFoldDB" id="A0A4Y1ZQT2"/>
<sequence length="99" mass="10708">MCRINSSSIEAGVLTAITDHGPAPYYLCDYPRVIGVLPVIAEGPNPLSGSVFFLKRFEKRAAAEPLSILKVSSSQQKIFPKAQQNKSLPPPLSTVDNQP</sequence>
<accession>A0A4Y1ZQT2</accession>
<name>A0A4Y1ZQT2_ARAVE</name>
<protein>
    <submittedName>
        <fullName evidence="2">Uncharacterized protein</fullName>
    </submittedName>
</protein>
<keyword evidence="3" id="KW-1185">Reference proteome</keyword>
<evidence type="ECO:0000313" key="2">
    <source>
        <dbReference type="EMBL" id="GBL62670.1"/>
    </source>
</evidence>
<dbReference type="EMBL" id="BGPR01152247">
    <property type="protein sequence ID" value="GBL62670.1"/>
    <property type="molecule type" value="Genomic_DNA"/>
</dbReference>
<feature type="non-terminal residue" evidence="2">
    <location>
        <position position="99"/>
    </location>
</feature>
<organism evidence="2 3">
    <name type="scientific">Araneus ventricosus</name>
    <name type="common">Orbweaver spider</name>
    <name type="synonym">Epeira ventricosa</name>
    <dbReference type="NCBI Taxonomy" id="182803"/>
    <lineage>
        <taxon>Eukaryota</taxon>
        <taxon>Metazoa</taxon>
        <taxon>Ecdysozoa</taxon>
        <taxon>Arthropoda</taxon>
        <taxon>Chelicerata</taxon>
        <taxon>Arachnida</taxon>
        <taxon>Araneae</taxon>
        <taxon>Araneomorphae</taxon>
        <taxon>Entelegynae</taxon>
        <taxon>Araneoidea</taxon>
        <taxon>Araneidae</taxon>
        <taxon>Araneus</taxon>
    </lineage>
</organism>
<comment type="caution">
    <text evidence="2">The sequence shown here is derived from an EMBL/GenBank/DDBJ whole genome shotgun (WGS) entry which is preliminary data.</text>
</comment>
<evidence type="ECO:0000256" key="1">
    <source>
        <dbReference type="SAM" id="MobiDB-lite"/>
    </source>
</evidence>
<gene>
    <name evidence="2" type="ORF">AVEN_73881_1</name>
</gene>
<evidence type="ECO:0000313" key="3">
    <source>
        <dbReference type="Proteomes" id="UP000499080"/>
    </source>
</evidence>